<comment type="caution">
    <text evidence="2">The sequence shown here is derived from an EMBL/GenBank/DDBJ whole genome shotgun (WGS) entry which is preliminary data.</text>
</comment>
<dbReference type="EMBL" id="SNRW01000818">
    <property type="protein sequence ID" value="KAA6399112.1"/>
    <property type="molecule type" value="Genomic_DNA"/>
</dbReference>
<organism evidence="2 3">
    <name type="scientific">Streblomastix strix</name>
    <dbReference type="NCBI Taxonomy" id="222440"/>
    <lineage>
        <taxon>Eukaryota</taxon>
        <taxon>Metamonada</taxon>
        <taxon>Preaxostyla</taxon>
        <taxon>Oxymonadida</taxon>
        <taxon>Streblomastigidae</taxon>
        <taxon>Streblomastix</taxon>
    </lineage>
</organism>
<gene>
    <name evidence="2" type="ORF">EZS28_005360</name>
</gene>
<proteinExistence type="predicted"/>
<name>A0A5J4WX57_9EUKA</name>
<evidence type="ECO:0000313" key="3">
    <source>
        <dbReference type="Proteomes" id="UP000324800"/>
    </source>
</evidence>
<dbReference type="Proteomes" id="UP000324800">
    <property type="component" value="Unassembled WGS sequence"/>
</dbReference>
<evidence type="ECO:0000313" key="2">
    <source>
        <dbReference type="EMBL" id="KAA6399112.1"/>
    </source>
</evidence>
<dbReference type="AlphaFoldDB" id="A0A5J4WX57"/>
<reference evidence="2 3" key="1">
    <citation type="submission" date="2019-03" db="EMBL/GenBank/DDBJ databases">
        <title>Single cell metagenomics reveals metabolic interactions within the superorganism composed of flagellate Streblomastix strix and complex community of Bacteroidetes bacteria on its surface.</title>
        <authorList>
            <person name="Treitli S.C."/>
            <person name="Kolisko M."/>
            <person name="Husnik F."/>
            <person name="Keeling P."/>
            <person name="Hampl V."/>
        </authorList>
    </citation>
    <scope>NUCLEOTIDE SEQUENCE [LARGE SCALE GENOMIC DNA]</scope>
    <source>
        <strain evidence="2">ST1C</strain>
    </source>
</reference>
<sequence length="164" mass="18446">MNTWKLAKIKQYSSSTGKITGGIYVESRNPYSHNKKPIVTGQDSFLSFHDPPFYYKIDNIELLIQIMFNGSQSNAVNGNSVHFDIYKGNFVDITGYITLLELIEQGKVFNTGTIVGIIVGSIALVFIIVGIVMLISCLYKRETRHVMRQSASSRNLIENYGEQI</sequence>
<protein>
    <submittedName>
        <fullName evidence="2">Uncharacterized protein</fullName>
    </submittedName>
</protein>
<keyword evidence="1" id="KW-0812">Transmembrane</keyword>
<evidence type="ECO:0000256" key="1">
    <source>
        <dbReference type="SAM" id="Phobius"/>
    </source>
</evidence>
<feature type="transmembrane region" description="Helical" evidence="1">
    <location>
        <begin position="114"/>
        <end position="139"/>
    </location>
</feature>
<keyword evidence="1" id="KW-1133">Transmembrane helix</keyword>
<accession>A0A5J4WX57</accession>
<keyword evidence="1" id="KW-0472">Membrane</keyword>